<accession>H8GF83</accession>
<reference evidence="1 2" key="1">
    <citation type="journal article" date="2012" name="Stand. Genomic Sci.">
        <title>Genome sequence of the soil bacterium Saccharomonospora azurea type strain (NA-128(T)).</title>
        <authorList>
            <person name="Klenk H.P."/>
            <person name="Held B."/>
            <person name="Lucas S."/>
            <person name="Lapidus A."/>
            <person name="Copeland A."/>
            <person name="Hammon N."/>
            <person name="Pitluck S."/>
            <person name="Goodwin L.A."/>
            <person name="Han C."/>
            <person name="Tapia R."/>
            <person name="Brambilla E.M."/>
            <person name="Potter G."/>
            <person name="Land M."/>
            <person name="Ivanova N."/>
            <person name="Rohde M."/>
            <person name="Goker M."/>
            <person name="Detter J.C."/>
            <person name="Kyrpides N.C."/>
            <person name="Woyke T."/>
        </authorList>
    </citation>
    <scope>NUCLEOTIDE SEQUENCE [LARGE SCALE GENOMIC DNA]</scope>
    <source>
        <strain evidence="1 2">NA-128</strain>
    </source>
</reference>
<dbReference type="RefSeq" id="WP_005439363.1">
    <property type="nucleotide sequence ID" value="NZ_CM001466.1"/>
</dbReference>
<dbReference type="HOGENOM" id="CLU_3276208_0_0_11"/>
<name>H8GF83_9PSEU</name>
<evidence type="ECO:0000313" key="2">
    <source>
        <dbReference type="Proteomes" id="UP000004705"/>
    </source>
</evidence>
<proteinExistence type="predicted"/>
<protein>
    <submittedName>
        <fullName evidence="1">Uncharacterized protein</fullName>
    </submittedName>
</protein>
<gene>
    <name evidence="1" type="ORF">SacazDRAFT_01091</name>
</gene>
<dbReference type="EMBL" id="CM001466">
    <property type="protein sequence ID" value="EHY88027.1"/>
    <property type="molecule type" value="Genomic_DNA"/>
</dbReference>
<dbReference type="AlphaFoldDB" id="H8GF83"/>
<organism evidence="1 2">
    <name type="scientific">Saccharomonospora azurea NA-128</name>
    <dbReference type="NCBI Taxonomy" id="882081"/>
    <lineage>
        <taxon>Bacteria</taxon>
        <taxon>Bacillati</taxon>
        <taxon>Actinomycetota</taxon>
        <taxon>Actinomycetes</taxon>
        <taxon>Pseudonocardiales</taxon>
        <taxon>Pseudonocardiaceae</taxon>
        <taxon>Saccharomonospora</taxon>
    </lineage>
</organism>
<dbReference type="Proteomes" id="UP000004705">
    <property type="component" value="Chromosome"/>
</dbReference>
<sequence>MVLPRTLARLNRVGANRVLRHLASRVPGFGVVRHGVDERAP</sequence>
<evidence type="ECO:0000313" key="1">
    <source>
        <dbReference type="EMBL" id="EHY88027.1"/>
    </source>
</evidence>
<keyword evidence="2" id="KW-1185">Reference proteome</keyword>